<dbReference type="Proteomes" id="UP000887013">
    <property type="component" value="Unassembled WGS sequence"/>
</dbReference>
<accession>A0A8X6KBJ5</accession>
<evidence type="ECO:0000313" key="1">
    <source>
        <dbReference type="EMBL" id="GFS37650.1"/>
    </source>
</evidence>
<dbReference type="AlphaFoldDB" id="A0A8X6KBJ5"/>
<reference evidence="1" key="1">
    <citation type="submission" date="2020-08" db="EMBL/GenBank/DDBJ databases">
        <title>Multicomponent nature underlies the extraordinary mechanical properties of spider dragline silk.</title>
        <authorList>
            <person name="Kono N."/>
            <person name="Nakamura H."/>
            <person name="Mori M."/>
            <person name="Yoshida Y."/>
            <person name="Ohtoshi R."/>
            <person name="Malay A.D."/>
            <person name="Moran D.A.P."/>
            <person name="Tomita M."/>
            <person name="Numata K."/>
            <person name="Arakawa K."/>
        </authorList>
    </citation>
    <scope>NUCLEOTIDE SEQUENCE</scope>
</reference>
<name>A0A8X6KBJ5_NEPPI</name>
<organism evidence="1 2">
    <name type="scientific">Nephila pilipes</name>
    <name type="common">Giant wood spider</name>
    <name type="synonym">Nephila maculata</name>
    <dbReference type="NCBI Taxonomy" id="299642"/>
    <lineage>
        <taxon>Eukaryota</taxon>
        <taxon>Metazoa</taxon>
        <taxon>Ecdysozoa</taxon>
        <taxon>Arthropoda</taxon>
        <taxon>Chelicerata</taxon>
        <taxon>Arachnida</taxon>
        <taxon>Araneae</taxon>
        <taxon>Araneomorphae</taxon>
        <taxon>Entelegynae</taxon>
        <taxon>Araneoidea</taxon>
        <taxon>Nephilidae</taxon>
        <taxon>Nephila</taxon>
    </lineage>
</organism>
<dbReference type="EMBL" id="BMAW01043119">
    <property type="protein sequence ID" value="GFS37650.1"/>
    <property type="molecule type" value="Genomic_DNA"/>
</dbReference>
<comment type="caution">
    <text evidence="1">The sequence shown here is derived from an EMBL/GenBank/DDBJ whole genome shotgun (WGS) entry which is preliminary data.</text>
</comment>
<gene>
    <name evidence="1" type="ORF">NPIL_589861</name>
</gene>
<evidence type="ECO:0000313" key="2">
    <source>
        <dbReference type="Proteomes" id="UP000887013"/>
    </source>
</evidence>
<proteinExistence type="predicted"/>
<sequence>MKWNSYFYYGLRSSNWQVTLFLKRLFFRRLAPSSKRDVTKNRRNGVRGSKLVLAGLTILRNEVAFIQLFFMEKHLVEILRRLKISLRFLKTSLVKKDTYRNKCSIVTKQGNFGKKCLGPCLSRLKKRVYPATRL</sequence>
<keyword evidence="2" id="KW-1185">Reference proteome</keyword>
<protein>
    <submittedName>
        <fullName evidence="1">Uncharacterized protein</fullName>
    </submittedName>
</protein>